<comment type="caution">
    <text evidence="2">The sequence shown here is derived from an EMBL/GenBank/DDBJ whole genome shotgun (WGS) entry which is preliminary data.</text>
</comment>
<dbReference type="Proteomes" id="UP001465976">
    <property type="component" value="Unassembled WGS sequence"/>
</dbReference>
<feature type="compositionally biased region" description="Polar residues" evidence="1">
    <location>
        <begin position="125"/>
        <end position="139"/>
    </location>
</feature>
<proteinExistence type="predicted"/>
<feature type="compositionally biased region" description="Polar residues" evidence="1">
    <location>
        <begin position="1"/>
        <end position="15"/>
    </location>
</feature>
<feature type="compositionally biased region" description="Basic and acidic residues" evidence="1">
    <location>
        <begin position="73"/>
        <end position="86"/>
    </location>
</feature>
<keyword evidence="3" id="KW-1185">Reference proteome</keyword>
<evidence type="ECO:0000256" key="1">
    <source>
        <dbReference type="SAM" id="MobiDB-lite"/>
    </source>
</evidence>
<feature type="compositionally biased region" description="Basic and acidic residues" evidence="1">
    <location>
        <begin position="93"/>
        <end position="107"/>
    </location>
</feature>
<feature type="compositionally biased region" description="Basic and acidic residues" evidence="1">
    <location>
        <begin position="23"/>
        <end position="32"/>
    </location>
</feature>
<organism evidence="2 3">
    <name type="scientific">Marasmius crinis-equi</name>
    <dbReference type="NCBI Taxonomy" id="585013"/>
    <lineage>
        <taxon>Eukaryota</taxon>
        <taxon>Fungi</taxon>
        <taxon>Dikarya</taxon>
        <taxon>Basidiomycota</taxon>
        <taxon>Agaricomycotina</taxon>
        <taxon>Agaricomycetes</taxon>
        <taxon>Agaricomycetidae</taxon>
        <taxon>Agaricales</taxon>
        <taxon>Marasmiineae</taxon>
        <taxon>Marasmiaceae</taxon>
        <taxon>Marasmius</taxon>
    </lineage>
</organism>
<sequence length="139" mass="14867">MASKLPLNNPSQNSHGAKLASGGEDRCSEDRLQPGASLPSSRLDRPQDQDVYNLDATKKIPLRPGPLMSDGPEDSHQAMKGMHREMTGPATRLDSDAQDRGAEKMAEPDTSAKQTVNTPDVCPNQDETIGSNSDCSPPV</sequence>
<name>A0ABR3EJ82_9AGAR</name>
<reference evidence="2 3" key="1">
    <citation type="submission" date="2024-02" db="EMBL/GenBank/DDBJ databases">
        <title>A draft genome for the cacao thread blight pathogen Marasmius crinis-equi.</title>
        <authorList>
            <person name="Cohen S.P."/>
            <person name="Baruah I.K."/>
            <person name="Amoako-Attah I."/>
            <person name="Bukari Y."/>
            <person name="Meinhardt L.W."/>
            <person name="Bailey B.A."/>
        </authorList>
    </citation>
    <scope>NUCLEOTIDE SEQUENCE [LARGE SCALE GENOMIC DNA]</scope>
    <source>
        <strain evidence="2 3">GH-76</strain>
    </source>
</reference>
<feature type="non-terminal residue" evidence="2">
    <location>
        <position position="139"/>
    </location>
</feature>
<evidence type="ECO:0000313" key="2">
    <source>
        <dbReference type="EMBL" id="KAL0562934.1"/>
    </source>
</evidence>
<feature type="region of interest" description="Disordered" evidence="1">
    <location>
        <begin position="1"/>
        <end position="139"/>
    </location>
</feature>
<dbReference type="EMBL" id="JBAHYK010004216">
    <property type="protein sequence ID" value="KAL0562934.1"/>
    <property type="molecule type" value="Genomic_DNA"/>
</dbReference>
<gene>
    <name evidence="2" type="ORF">V5O48_019144</name>
</gene>
<protein>
    <recommendedName>
        <fullName evidence="4">Prolactin receptor</fullName>
    </recommendedName>
</protein>
<evidence type="ECO:0008006" key="4">
    <source>
        <dbReference type="Google" id="ProtNLM"/>
    </source>
</evidence>
<evidence type="ECO:0000313" key="3">
    <source>
        <dbReference type="Proteomes" id="UP001465976"/>
    </source>
</evidence>
<accession>A0ABR3EJ82</accession>